<sequence>MEGKRFKFLLLFFLFIVFILLAEGVYYWRSTKKSPTPELTQPYLGEMVATGRVEVFLSPGENKVGYFVPGQKFTSTGDQEGSWVQVIDADGYELWIEKNGDYQPASQ</sequence>
<accession>A0A2M8L402</accession>
<dbReference type="Proteomes" id="UP000231474">
    <property type="component" value="Unassembled WGS sequence"/>
</dbReference>
<protein>
    <recommendedName>
        <fullName evidence="3">SH3b domain-containing protein</fullName>
    </recommendedName>
</protein>
<organism evidence="1 2">
    <name type="scientific">Candidatus Shapirobacteria bacterium CG10_big_fil_rev_8_21_14_0_10_40_9</name>
    <dbReference type="NCBI Taxonomy" id="1974888"/>
    <lineage>
        <taxon>Bacteria</taxon>
        <taxon>Candidatus Shapironibacteriota</taxon>
    </lineage>
</organism>
<dbReference type="AlphaFoldDB" id="A0A2M8L402"/>
<proteinExistence type="predicted"/>
<evidence type="ECO:0000313" key="2">
    <source>
        <dbReference type="Proteomes" id="UP000231474"/>
    </source>
</evidence>
<evidence type="ECO:0008006" key="3">
    <source>
        <dbReference type="Google" id="ProtNLM"/>
    </source>
</evidence>
<gene>
    <name evidence="1" type="ORF">COU95_01220</name>
</gene>
<dbReference type="EMBL" id="PFEK01000023">
    <property type="protein sequence ID" value="PJE67650.1"/>
    <property type="molecule type" value="Genomic_DNA"/>
</dbReference>
<name>A0A2M8L402_9BACT</name>
<comment type="caution">
    <text evidence="1">The sequence shown here is derived from an EMBL/GenBank/DDBJ whole genome shotgun (WGS) entry which is preliminary data.</text>
</comment>
<reference evidence="2" key="1">
    <citation type="submission" date="2017-09" db="EMBL/GenBank/DDBJ databases">
        <title>Depth-based differentiation of microbial function through sediment-hosted aquifers and enrichment of novel symbionts in the deep terrestrial subsurface.</title>
        <authorList>
            <person name="Probst A.J."/>
            <person name="Ladd B."/>
            <person name="Jarett J.K."/>
            <person name="Geller-Mcgrath D.E."/>
            <person name="Sieber C.M.K."/>
            <person name="Emerson J.B."/>
            <person name="Anantharaman K."/>
            <person name="Thomas B.C."/>
            <person name="Malmstrom R."/>
            <person name="Stieglmeier M."/>
            <person name="Klingl A."/>
            <person name="Woyke T."/>
            <person name="Ryan C.M."/>
            <person name="Banfield J.F."/>
        </authorList>
    </citation>
    <scope>NUCLEOTIDE SEQUENCE [LARGE SCALE GENOMIC DNA]</scope>
</reference>
<evidence type="ECO:0000313" key="1">
    <source>
        <dbReference type="EMBL" id="PJE67650.1"/>
    </source>
</evidence>